<proteinExistence type="predicted"/>
<sequence>MADWLRHLEETLNVSLMYSLQTKSLQTMVTNTVKAILGDNLLYPPKRQAQKVSLTSYHLEGEANQWWQWIRRTFQEEGRALSWANFEDELWARFGPLECEDFDEALSRIWQDGSLHDYAGIQALGQLRTRLDVESSRGNIYGWLKNRHFEWQKCHGPRILMLEGYDGSDTILCDKDAEEQPNKKNYEETTEPKITLHVLIGWAAPKTMRIAARIGSHNIIVLTDNGLTHNFISERIANLLRLPVVPMKTFIVRVANGENLRC</sequence>
<evidence type="ECO:0000313" key="1">
    <source>
        <dbReference type="EMBL" id="KAJ0048230.1"/>
    </source>
</evidence>
<comment type="caution">
    <text evidence="1">The sequence shown here is derived from an EMBL/GenBank/DDBJ whole genome shotgun (WGS) entry which is preliminary data.</text>
</comment>
<evidence type="ECO:0000313" key="2">
    <source>
        <dbReference type="Proteomes" id="UP001163603"/>
    </source>
</evidence>
<reference evidence="2" key="1">
    <citation type="journal article" date="2023" name="G3 (Bethesda)">
        <title>Genome assembly and association tests identify interacting loci associated with vigor, precocity, and sex in interspecific pistachio rootstocks.</title>
        <authorList>
            <person name="Palmer W."/>
            <person name="Jacygrad E."/>
            <person name="Sagayaradj S."/>
            <person name="Cavanaugh K."/>
            <person name="Han R."/>
            <person name="Bertier L."/>
            <person name="Beede B."/>
            <person name="Kafkas S."/>
            <person name="Golino D."/>
            <person name="Preece J."/>
            <person name="Michelmore R."/>
        </authorList>
    </citation>
    <scope>NUCLEOTIDE SEQUENCE [LARGE SCALE GENOMIC DNA]</scope>
</reference>
<organism evidence="1 2">
    <name type="scientific">Pistacia integerrima</name>
    <dbReference type="NCBI Taxonomy" id="434235"/>
    <lineage>
        <taxon>Eukaryota</taxon>
        <taxon>Viridiplantae</taxon>
        <taxon>Streptophyta</taxon>
        <taxon>Embryophyta</taxon>
        <taxon>Tracheophyta</taxon>
        <taxon>Spermatophyta</taxon>
        <taxon>Magnoliopsida</taxon>
        <taxon>eudicotyledons</taxon>
        <taxon>Gunneridae</taxon>
        <taxon>Pentapetalae</taxon>
        <taxon>rosids</taxon>
        <taxon>malvids</taxon>
        <taxon>Sapindales</taxon>
        <taxon>Anacardiaceae</taxon>
        <taxon>Pistacia</taxon>
    </lineage>
</organism>
<dbReference type="Proteomes" id="UP001163603">
    <property type="component" value="Chromosome 2"/>
</dbReference>
<protein>
    <submittedName>
        <fullName evidence="1">Uncharacterized protein</fullName>
    </submittedName>
</protein>
<gene>
    <name evidence="1" type="ORF">Pint_16355</name>
</gene>
<dbReference type="EMBL" id="CM047737">
    <property type="protein sequence ID" value="KAJ0048230.1"/>
    <property type="molecule type" value="Genomic_DNA"/>
</dbReference>
<keyword evidence="2" id="KW-1185">Reference proteome</keyword>
<name>A0ACC0Z9V3_9ROSI</name>
<accession>A0ACC0Z9V3</accession>